<accession>Q97ED2</accession>
<dbReference type="eggNOG" id="COG1173">
    <property type="taxonomic scope" value="Bacteria"/>
</dbReference>
<evidence type="ECO:0000256" key="4">
    <source>
        <dbReference type="ARBA" id="ARBA00022692"/>
    </source>
</evidence>
<keyword evidence="6 7" id="KW-0472">Membrane</keyword>
<dbReference type="SUPFAM" id="SSF161098">
    <property type="entry name" value="MetI-like"/>
    <property type="match status" value="1"/>
</dbReference>
<dbReference type="GeneID" id="44999668"/>
<organism evidence="9 10">
    <name type="scientific">Clostridium acetobutylicum (strain ATCC 824 / DSM 792 / JCM 1419 / IAM 19013 / LMG 5710 / NBRC 13948 / NRRL B-527 / VKM B-1787 / 2291 / W)</name>
    <dbReference type="NCBI Taxonomy" id="272562"/>
    <lineage>
        <taxon>Bacteria</taxon>
        <taxon>Bacillati</taxon>
        <taxon>Bacillota</taxon>
        <taxon>Clostridia</taxon>
        <taxon>Eubacteriales</taxon>
        <taxon>Clostridiaceae</taxon>
        <taxon>Clostridium</taxon>
    </lineage>
</organism>
<dbReference type="AlphaFoldDB" id="Q97ED2"/>
<feature type="transmembrane region" description="Helical" evidence="7">
    <location>
        <begin position="132"/>
        <end position="152"/>
    </location>
</feature>
<comment type="subcellular location">
    <subcellularLocation>
        <location evidence="1 7">Cell membrane</location>
        <topology evidence="1 7">Multi-pass membrane protein</topology>
    </subcellularLocation>
</comment>
<dbReference type="InterPro" id="IPR053523">
    <property type="entry name" value="Oligopeptide_permease_AppC"/>
</dbReference>
<dbReference type="NCBIfam" id="NF045476">
    <property type="entry name" value="Opp4C"/>
    <property type="match status" value="1"/>
</dbReference>
<dbReference type="PROSITE" id="PS50928">
    <property type="entry name" value="ABC_TM1"/>
    <property type="match status" value="1"/>
</dbReference>
<gene>
    <name evidence="9" type="ordered locus">CA_C3181</name>
</gene>
<dbReference type="HOGENOM" id="CLU_028518_1_2_9"/>
<dbReference type="OrthoDB" id="9783218at2"/>
<dbReference type="KEGG" id="cac:CA_C3181"/>
<feature type="transmembrane region" description="Helical" evidence="7">
    <location>
        <begin position="92"/>
        <end position="120"/>
    </location>
</feature>
<dbReference type="RefSeq" id="WP_010966458.1">
    <property type="nucleotide sequence ID" value="NC_003030.1"/>
</dbReference>
<feature type="transmembrane region" description="Helical" evidence="7">
    <location>
        <begin position="29"/>
        <end position="50"/>
    </location>
</feature>
<keyword evidence="2 7" id="KW-0813">Transport</keyword>
<dbReference type="EMBL" id="AE001437">
    <property type="protein sequence ID" value="AAK81118.1"/>
    <property type="molecule type" value="Genomic_DNA"/>
</dbReference>
<keyword evidence="5 7" id="KW-1133">Transmembrane helix</keyword>
<dbReference type="InterPro" id="IPR025966">
    <property type="entry name" value="OppC_N"/>
</dbReference>
<feature type="transmembrane region" description="Helical" evidence="7">
    <location>
        <begin position="210"/>
        <end position="231"/>
    </location>
</feature>
<evidence type="ECO:0000256" key="2">
    <source>
        <dbReference type="ARBA" id="ARBA00022448"/>
    </source>
</evidence>
<feature type="transmembrane region" description="Helical" evidence="7">
    <location>
        <begin position="268"/>
        <end position="288"/>
    </location>
</feature>
<dbReference type="InterPro" id="IPR035906">
    <property type="entry name" value="MetI-like_sf"/>
</dbReference>
<dbReference type="PANTHER" id="PTHR43386:SF1">
    <property type="entry name" value="D,D-DIPEPTIDE TRANSPORT SYSTEM PERMEASE PROTEIN DDPC-RELATED"/>
    <property type="match status" value="1"/>
</dbReference>
<evidence type="ECO:0000313" key="10">
    <source>
        <dbReference type="Proteomes" id="UP000000814"/>
    </source>
</evidence>
<dbReference type="CDD" id="cd06261">
    <property type="entry name" value="TM_PBP2"/>
    <property type="match status" value="1"/>
</dbReference>
<feature type="transmembrane region" description="Helical" evidence="7">
    <location>
        <begin position="158"/>
        <end position="179"/>
    </location>
</feature>
<dbReference type="InterPro" id="IPR050366">
    <property type="entry name" value="BP-dependent_transpt_permease"/>
</dbReference>
<reference evidence="9 10" key="1">
    <citation type="journal article" date="2001" name="J. Bacteriol.">
        <title>Genome sequence and comparative analysis of the solvent-producing bacterium Clostridium acetobutylicum.</title>
        <authorList>
            <person name="Nolling J."/>
            <person name="Breton G."/>
            <person name="Omelchenko M.V."/>
            <person name="Makarova K.S."/>
            <person name="Zeng Q."/>
            <person name="Gibson R."/>
            <person name="Lee H.M."/>
            <person name="Dubois J."/>
            <person name="Qiu D."/>
            <person name="Hitti J."/>
            <person name="Wolf Y.I."/>
            <person name="Tatusov R.L."/>
            <person name="Sabathe F."/>
            <person name="Doucette-Stamm L."/>
            <person name="Soucaille P."/>
            <person name="Daly M.J."/>
            <person name="Bennett G.N."/>
            <person name="Koonin E.V."/>
            <person name="Smith D.R."/>
        </authorList>
    </citation>
    <scope>NUCLEOTIDE SEQUENCE [LARGE SCALE GENOMIC DNA]</scope>
    <source>
        <strain evidence="10">ATCC 824 / DSM 792 / JCM 1419 / LMG 5710 / VKM B-1787</strain>
    </source>
</reference>
<keyword evidence="4 7" id="KW-0812">Transmembrane</keyword>
<dbReference type="GO" id="GO:0055085">
    <property type="term" value="P:transmembrane transport"/>
    <property type="evidence" value="ECO:0007669"/>
    <property type="project" value="InterPro"/>
</dbReference>
<dbReference type="STRING" id="272562.CA_C3181"/>
<dbReference type="Pfam" id="PF12911">
    <property type="entry name" value="OppC_N"/>
    <property type="match status" value="1"/>
</dbReference>
<evidence type="ECO:0000259" key="8">
    <source>
        <dbReference type="PROSITE" id="PS50928"/>
    </source>
</evidence>
<feature type="domain" description="ABC transmembrane type-1" evidence="8">
    <location>
        <begin position="90"/>
        <end position="288"/>
    </location>
</feature>
<evidence type="ECO:0000256" key="7">
    <source>
        <dbReference type="RuleBase" id="RU363032"/>
    </source>
</evidence>
<evidence type="ECO:0000256" key="1">
    <source>
        <dbReference type="ARBA" id="ARBA00004651"/>
    </source>
</evidence>
<keyword evidence="10" id="KW-1185">Reference proteome</keyword>
<dbReference type="Proteomes" id="UP000000814">
    <property type="component" value="Chromosome"/>
</dbReference>
<name>Q97ED2_CLOAB</name>
<dbReference type="PIR" id="C97291">
    <property type="entry name" value="C97291"/>
</dbReference>
<evidence type="ECO:0000313" key="9">
    <source>
        <dbReference type="EMBL" id="AAK81118.1"/>
    </source>
</evidence>
<comment type="similarity">
    <text evidence="7">Belongs to the binding-protein-dependent transport system permease family.</text>
</comment>
<sequence length="302" mass="33409">MFLFKNKNIKTSNKSLSKQTLKRILKNKLAIMSIIFLISILIFNFLGPFFSPYSYNDIDVSLIKQPPSISHLLGTDDYGRDVLTRLMYAGRISLTVGLASMILSLLLGSILGCLSGYYGGILDIILMRLSDILMSIPGLPLLIIIAALLSELKVPSDYRLYIVMLMLSFVGWPGLARMVRGQVLSLREQNFMKAADILGLSDKRKIFHHLLPNTFPLLIVVATLSTADGILSESSLSFLGLGVIPPTPSWGNMINAANNLIDFQKRSWLWIPPGLAIFLTVISINLLGDALRDALDPKMKGR</sequence>
<evidence type="ECO:0000256" key="5">
    <source>
        <dbReference type="ARBA" id="ARBA00022989"/>
    </source>
</evidence>
<dbReference type="InterPro" id="IPR000515">
    <property type="entry name" value="MetI-like"/>
</dbReference>
<dbReference type="Pfam" id="PF00528">
    <property type="entry name" value="BPD_transp_1"/>
    <property type="match status" value="1"/>
</dbReference>
<dbReference type="PATRIC" id="fig|272562.8.peg.3361"/>
<evidence type="ECO:0000256" key="6">
    <source>
        <dbReference type="ARBA" id="ARBA00023136"/>
    </source>
</evidence>
<keyword evidence="3" id="KW-1003">Cell membrane</keyword>
<dbReference type="GO" id="GO:0005886">
    <property type="term" value="C:plasma membrane"/>
    <property type="evidence" value="ECO:0007669"/>
    <property type="project" value="UniProtKB-SubCell"/>
</dbReference>
<evidence type="ECO:0000256" key="3">
    <source>
        <dbReference type="ARBA" id="ARBA00022475"/>
    </source>
</evidence>
<protein>
    <submittedName>
        <fullName evidence="9">Oligopeptide ABC transporter, permease component</fullName>
    </submittedName>
</protein>
<proteinExistence type="inferred from homology"/>
<dbReference type="PANTHER" id="PTHR43386">
    <property type="entry name" value="OLIGOPEPTIDE TRANSPORT SYSTEM PERMEASE PROTEIN APPC"/>
    <property type="match status" value="1"/>
</dbReference>
<dbReference type="Gene3D" id="1.10.3720.10">
    <property type="entry name" value="MetI-like"/>
    <property type="match status" value="1"/>
</dbReference>